<evidence type="ECO:0000256" key="9">
    <source>
        <dbReference type="HAMAP-Rule" id="MF_00206"/>
    </source>
</evidence>
<comment type="subcellular location">
    <subcellularLocation>
        <location evidence="9">Cytoplasm</location>
    </subcellularLocation>
</comment>
<dbReference type="Pfam" id="PF16881">
    <property type="entry name" value="LIAS_N"/>
    <property type="match status" value="1"/>
</dbReference>
<feature type="binding site" evidence="9">
    <location>
        <position position="40"/>
    </location>
    <ligand>
        <name>[4Fe-4S] cluster</name>
        <dbReference type="ChEBI" id="CHEBI:49883"/>
        <label>1</label>
    </ligand>
</feature>
<evidence type="ECO:0000256" key="2">
    <source>
        <dbReference type="ARBA" id="ARBA00022490"/>
    </source>
</evidence>
<evidence type="ECO:0000256" key="6">
    <source>
        <dbReference type="ARBA" id="ARBA00023004"/>
    </source>
</evidence>
<dbReference type="SFLD" id="SFLDG01058">
    <property type="entry name" value="lipoyl_synthase_like"/>
    <property type="match status" value="1"/>
</dbReference>
<dbReference type="FunFam" id="3.20.20.70:FF:000040">
    <property type="entry name" value="Lipoyl synthase"/>
    <property type="match status" value="1"/>
</dbReference>
<evidence type="ECO:0000256" key="8">
    <source>
        <dbReference type="ARBA" id="ARBA00047326"/>
    </source>
</evidence>
<proteinExistence type="inferred from homology"/>
<comment type="pathway">
    <text evidence="9">Protein modification; protein lipoylation via endogenous pathway; protein N(6)-(lipoyl)lysine from octanoyl-[acyl-carrier-protein]: step 2/2.</text>
</comment>
<dbReference type="InterPro" id="IPR031691">
    <property type="entry name" value="LIAS_N"/>
</dbReference>
<evidence type="ECO:0000256" key="4">
    <source>
        <dbReference type="ARBA" id="ARBA00022691"/>
    </source>
</evidence>
<keyword evidence="7 9" id="KW-0411">Iron-sulfur</keyword>
<feature type="binding site" evidence="9">
    <location>
        <position position="55"/>
    </location>
    <ligand>
        <name>[4Fe-4S] cluster</name>
        <dbReference type="ChEBI" id="CHEBI:49883"/>
        <label>2</label>
        <note>4Fe-4S-S-AdoMet</note>
    </ligand>
</feature>
<protein>
    <recommendedName>
        <fullName evidence="9">Lipoyl synthase</fullName>
        <ecNumber evidence="9">2.8.1.8</ecNumber>
    </recommendedName>
    <alternativeName>
        <fullName evidence="9">Lip-syn</fullName>
        <shortName evidence="9">LS</shortName>
    </alternativeName>
    <alternativeName>
        <fullName evidence="9">Lipoate synthase</fullName>
    </alternativeName>
    <alternativeName>
        <fullName evidence="9">Lipoic acid synthase</fullName>
    </alternativeName>
    <alternativeName>
        <fullName evidence="9">Sulfur insertion protein LipA</fullName>
    </alternativeName>
</protein>
<dbReference type="NCBIfam" id="TIGR00510">
    <property type="entry name" value="lipA"/>
    <property type="match status" value="1"/>
</dbReference>
<evidence type="ECO:0000313" key="12">
    <source>
        <dbReference type="Proteomes" id="UP000005540"/>
    </source>
</evidence>
<evidence type="ECO:0000259" key="10">
    <source>
        <dbReference type="PROSITE" id="PS51918"/>
    </source>
</evidence>
<dbReference type="NCBIfam" id="NF009544">
    <property type="entry name" value="PRK12928.1"/>
    <property type="match status" value="1"/>
</dbReference>
<dbReference type="PANTHER" id="PTHR10949:SF0">
    <property type="entry name" value="LIPOYL SYNTHASE, MITOCHONDRIAL"/>
    <property type="match status" value="1"/>
</dbReference>
<comment type="similarity">
    <text evidence="9">Belongs to the radical SAM superfamily. Lipoyl synthase family.</text>
</comment>
<dbReference type="InterPro" id="IPR007197">
    <property type="entry name" value="rSAM"/>
</dbReference>
<dbReference type="SFLD" id="SFLDF00271">
    <property type="entry name" value="lipoyl_synthase"/>
    <property type="match status" value="1"/>
</dbReference>
<dbReference type="CDD" id="cd01335">
    <property type="entry name" value="Radical_SAM"/>
    <property type="match status" value="1"/>
</dbReference>
<feature type="binding site" evidence="9">
    <location>
        <position position="62"/>
    </location>
    <ligand>
        <name>[4Fe-4S] cluster</name>
        <dbReference type="ChEBI" id="CHEBI:49883"/>
        <label>2</label>
        <note>4Fe-4S-S-AdoMet</note>
    </ligand>
</feature>
<dbReference type="NCBIfam" id="NF004019">
    <property type="entry name" value="PRK05481.1"/>
    <property type="match status" value="1"/>
</dbReference>
<keyword evidence="5 9" id="KW-0479">Metal-binding</keyword>
<sequence>MKPKVKSPLLPEVFKIKKLLRRLNLHTVCEEANCPNIGDCFSRKTATFMIMGDICTRNCPYCNVSHGKPQALDPQEPENVANAVKTLGLKHVVITSVDRDDLPDGGASHFAKVIKKVREINPGIIIEVLIPDFKGSIESLKTVLDENPEVVNHNIETVKELYKIVRPQGNYERSLKILKSIKEISPKTISKSGFMVGLGETKEQIINLMEDLYKNNVEILTIGQYLQPSKNHLQVYRYYSEEEFKEFEEIGYKIGFKYVFSGILVRSSFNAQEQFMAMNK</sequence>
<dbReference type="AlphaFoldDB" id="C4FKB2"/>
<evidence type="ECO:0000256" key="3">
    <source>
        <dbReference type="ARBA" id="ARBA00022679"/>
    </source>
</evidence>
<dbReference type="GO" id="GO:0046872">
    <property type="term" value="F:metal ion binding"/>
    <property type="evidence" value="ECO:0007669"/>
    <property type="project" value="UniProtKB-KW"/>
</dbReference>
<dbReference type="SMART" id="SM00729">
    <property type="entry name" value="Elp3"/>
    <property type="match status" value="1"/>
</dbReference>
<comment type="cofactor">
    <cofactor evidence="9">
        <name>[4Fe-4S] cluster</name>
        <dbReference type="ChEBI" id="CHEBI:49883"/>
    </cofactor>
    <text evidence="9">Binds 2 [4Fe-4S] clusters per subunit. One cluster is coordinated with 3 cysteines and an exchangeable S-adenosyl-L-methionine.</text>
</comment>
<feature type="binding site" evidence="9">
    <location>
        <position position="34"/>
    </location>
    <ligand>
        <name>[4Fe-4S] cluster</name>
        <dbReference type="ChEBI" id="CHEBI:49883"/>
        <label>1</label>
    </ligand>
</feature>
<reference evidence="11 12" key="1">
    <citation type="submission" date="2009-04" db="EMBL/GenBank/DDBJ databases">
        <authorList>
            <person name="Reysenbach A.-L."/>
            <person name="Heidelberg J.F."/>
            <person name="Nelson W.C."/>
        </authorList>
    </citation>
    <scope>NUCLEOTIDE SEQUENCE [LARGE SCALE GENOMIC DNA]</scope>
    <source>
        <strain evidence="11 12">SS-5</strain>
    </source>
</reference>
<organism evidence="11 12">
    <name type="scientific">Sulfurihydrogenibium yellowstonense SS-5</name>
    <dbReference type="NCBI Taxonomy" id="432331"/>
    <lineage>
        <taxon>Bacteria</taxon>
        <taxon>Pseudomonadati</taxon>
        <taxon>Aquificota</taxon>
        <taxon>Aquificia</taxon>
        <taxon>Aquificales</taxon>
        <taxon>Hydrogenothermaceae</taxon>
        <taxon>Sulfurihydrogenibium</taxon>
    </lineage>
</organism>
<comment type="function">
    <text evidence="9">Catalyzes the radical-mediated insertion of two sulfur atoms into the C-6 and C-8 positions of the octanoyl moiety bound to the lipoyl domains of lipoate-dependent enzymes, thereby converting the octanoylated domains into lipoylated derivatives.</text>
</comment>
<dbReference type="InterPro" id="IPR013785">
    <property type="entry name" value="Aldolase_TIM"/>
</dbReference>
<evidence type="ECO:0000256" key="5">
    <source>
        <dbReference type="ARBA" id="ARBA00022723"/>
    </source>
</evidence>
<dbReference type="PANTHER" id="PTHR10949">
    <property type="entry name" value="LIPOYL SYNTHASE"/>
    <property type="match status" value="1"/>
</dbReference>
<dbReference type="Proteomes" id="UP000005540">
    <property type="component" value="Unassembled WGS sequence"/>
</dbReference>
<keyword evidence="6 9" id="KW-0408">Iron</keyword>
<dbReference type="InterPro" id="IPR058240">
    <property type="entry name" value="rSAM_sf"/>
</dbReference>
<dbReference type="PROSITE" id="PS51918">
    <property type="entry name" value="RADICAL_SAM"/>
    <property type="match status" value="1"/>
</dbReference>
<dbReference type="GO" id="GO:0009249">
    <property type="term" value="P:protein lipoylation"/>
    <property type="evidence" value="ECO:0007669"/>
    <property type="project" value="UniProtKB-UniRule"/>
</dbReference>
<dbReference type="SUPFAM" id="SSF102114">
    <property type="entry name" value="Radical SAM enzymes"/>
    <property type="match status" value="1"/>
</dbReference>
<comment type="caution">
    <text evidence="11">The sequence shown here is derived from an EMBL/GenBank/DDBJ whole genome shotgun (WGS) entry which is preliminary data.</text>
</comment>
<dbReference type="GO" id="GO:0005737">
    <property type="term" value="C:cytoplasm"/>
    <property type="evidence" value="ECO:0007669"/>
    <property type="project" value="UniProtKB-SubCell"/>
</dbReference>
<dbReference type="InterPro" id="IPR006638">
    <property type="entry name" value="Elp3/MiaA/NifB-like_rSAM"/>
</dbReference>
<keyword evidence="2 9" id="KW-0963">Cytoplasm</keyword>
<dbReference type="InterPro" id="IPR003698">
    <property type="entry name" value="Lipoyl_synth"/>
</dbReference>
<dbReference type="OrthoDB" id="9787898at2"/>
<comment type="catalytic activity">
    <reaction evidence="8 9">
        <text>[[Fe-S] cluster scaffold protein carrying a second [4Fe-4S](2+) cluster] + N(6)-octanoyl-L-lysyl-[protein] + 2 oxidized [2Fe-2S]-[ferredoxin] + 2 S-adenosyl-L-methionine + 4 H(+) = [[Fe-S] cluster scaffold protein] + N(6)-[(R)-dihydrolipoyl]-L-lysyl-[protein] + 4 Fe(3+) + 2 hydrogen sulfide + 2 5'-deoxyadenosine + 2 L-methionine + 2 reduced [2Fe-2S]-[ferredoxin]</text>
        <dbReference type="Rhea" id="RHEA:16585"/>
        <dbReference type="Rhea" id="RHEA-COMP:9928"/>
        <dbReference type="Rhea" id="RHEA-COMP:10000"/>
        <dbReference type="Rhea" id="RHEA-COMP:10001"/>
        <dbReference type="Rhea" id="RHEA-COMP:10475"/>
        <dbReference type="Rhea" id="RHEA-COMP:14568"/>
        <dbReference type="Rhea" id="RHEA-COMP:14569"/>
        <dbReference type="ChEBI" id="CHEBI:15378"/>
        <dbReference type="ChEBI" id="CHEBI:17319"/>
        <dbReference type="ChEBI" id="CHEBI:29034"/>
        <dbReference type="ChEBI" id="CHEBI:29919"/>
        <dbReference type="ChEBI" id="CHEBI:33722"/>
        <dbReference type="ChEBI" id="CHEBI:33737"/>
        <dbReference type="ChEBI" id="CHEBI:33738"/>
        <dbReference type="ChEBI" id="CHEBI:57844"/>
        <dbReference type="ChEBI" id="CHEBI:59789"/>
        <dbReference type="ChEBI" id="CHEBI:78809"/>
        <dbReference type="ChEBI" id="CHEBI:83100"/>
        <dbReference type="EC" id="2.8.1.8"/>
    </reaction>
</comment>
<dbReference type="Pfam" id="PF04055">
    <property type="entry name" value="Radical_SAM"/>
    <property type="match status" value="1"/>
</dbReference>
<dbReference type="RefSeq" id="WP_007547033.1">
    <property type="nucleotide sequence ID" value="NZ_ABZS01000089.1"/>
</dbReference>
<feature type="binding site" evidence="9">
    <location>
        <position position="268"/>
    </location>
    <ligand>
        <name>[4Fe-4S] cluster</name>
        <dbReference type="ChEBI" id="CHEBI:49883"/>
        <label>1</label>
    </ligand>
</feature>
<dbReference type="GO" id="GO:0016992">
    <property type="term" value="F:lipoate synthase activity"/>
    <property type="evidence" value="ECO:0007669"/>
    <property type="project" value="UniProtKB-UniRule"/>
</dbReference>
<name>C4FKB2_9AQUI</name>
<dbReference type="EC" id="2.8.1.8" evidence="9"/>
<keyword evidence="4 9" id="KW-0949">S-adenosyl-L-methionine</keyword>
<feature type="binding site" evidence="9">
    <location>
        <position position="59"/>
    </location>
    <ligand>
        <name>[4Fe-4S] cluster</name>
        <dbReference type="ChEBI" id="CHEBI:49883"/>
        <label>2</label>
        <note>4Fe-4S-S-AdoMet</note>
    </ligand>
</feature>
<gene>
    <name evidence="9 11" type="primary">lipA</name>
    <name evidence="11" type="ORF">SULYE_1012</name>
</gene>
<dbReference type="Gene3D" id="3.20.20.70">
    <property type="entry name" value="Aldolase class I"/>
    <property type="match status" value="1"/>
</dbReference>
<keyword evidence="1 9" id="KW-0004">4Fe-4S</keyword>
<dbReference type="SFLD" id="SFLDS00029">
    <property type="entry name" value="Radical_SAM"/>
    <property type="match status" value="1"/>
</dbReference>
<feature type="binding site" evidence="9">
    <location>
        <position position="29"/>
    </location>
    <ligand>
        <name>[4Fe-4S] cluster</name>
        <dbReference type="ChEBI" id="CHEBI:49883"/>
        <label>1</label>
    </ligand>
</feature>
<keyword evidence="3 9" id="KW-0808">Transferase</keyword>
<keyword evidence="12" id="KW-1185">Reference proteome</keyword>
<dbReference type="GO" id="GO:0051539">
    <property type="term" value="F:4 iron, 4 sulfur cluster binding"/>
    <property type="evidence" value="ECO:0007669"/>
    <property type="project" value="UniProtKB-UniRule"/>
</dbReference>
<dbReference type="UniPathway" id="UPA00538">
    <property type="reaction ID" value="UER00593"/>
</dbReference>
<accession>C4FKB2</accession>
<evidence type="ECO:0000256" key="7">
    <source>
        <dbReference type="ARBA" id="ARBA00023014"/>
    </source>
</evidence>
<dbReference type="EMBL" id="ABZS01000089">
    <property type="protein sequence ID" value="EEP60484.1"/>
    <property type="molecule type" value="Genomic_DNA"/>
</dbReference>
<evidence type="ECO:0000256" key="1">
    <source>
        <dbReference type="ARBA" id="ARBA00022485"/>
    </source>
</evidence>
<dbReference type="HAMAP" id="MF_00206">
    <property type="entry name" value="Lipoyl_synth"/>
    <property type="match status" value="1"/>
</dbReference>
<dbReference type="PIRSF" id="PIRSF005963">
    <property type="entry name" value="Lipoyl_synth"/>
    <property type="match status" value="1"/>
</dbReference>
<evidence type="ECO:0000313" key="11">
    <source>
        <dbReference type="EMBL" id="EEP60484.1"/>
    </source>
</evidence>
<feature type="domain" description="Radical SAM core" evidence="10">
    <location>
        <begin position="40"/>
        <end position="257"/>
    </location>
</feature>